<dbReference type="Proteomes" id="UP000291213">
    <property type="component" value="Unassembled WGS sequence"/>
</dbReference>
<feature type="domain" description="DDH" evidence="1">
    <location>
        <begin position="9"/>
        <end position="148"/>
    </location>
</feature>
<feature type="domain" description="DHHA1" evidence="2">
    <location>
        <begin position="239"/>
        <end position="294"/>
    </location>
</feature>
<comment type="caution">
    <text evidence="3">The sequence shown here is derived from an EMBL/GenBank/DDBJ whole genome shotgun (WGS) entry which is preliminary data.</text>
</comment>
<evidence type="ECO:0000313" key="4">
    <source>
        <dbReference type="Proteomes" id="UP000291213"/>
    </source>
</evidence>
<evidence type="ECO:0000259" key="1">
    <source>
        <dbReference type="Pfam" id="PF01368"/>
    </source>
</evidence>
<dbReference type="SUPFAM" id="SSF64182">
    <property type="entry name" value="DHH phosphoesterases"/>
    <property type="match status" value="1"/>
</dbReference>
<proteinExistence type="predicted"/>
<accession>A0A401HAY0</accession>
<protein>
    <submittedName>
        <fullName evidence="3">Uncharacterized protein</fullName>
    </submittedName>
</protein>
<reference evidence="3 4" key="1">
    <citation type="submission" date="2017-02" db="EMBL/GenBank/DDBJ databases">
        <title>isolation and characterization of a novel temperate virus Aeropyrum globular virus 1 infecting hyperthermophilic archaeon Aeropyrum.</title>
        <authorList>
            <person name="Yumiya M."/>
            <person name="Yoshida T."/>
            <person name="Sako Y."/>
        </authorList>
    </citation>
    <scope>NUCLEOTIDE SEQUENCE [LARGE SCALE GENOMIC DNA]</scope>
    <source>
        <strain evidence="3 4">YK1-12-2013</strain>
    </source>
</reference>
<dbReference type="Gene3D" id="3.10.310.30">
    <property type="match status" value="1"/>
</dbReference>
<dbReference type="InterPro" id="IPR001667">
    <property type="entry name" value="DDH_dom"/>
</dbReference>
<organism evidence="3 4">
    <name type="scientific">Aeropyrum pernix</name>
    <dbReference type="NCBI Taxonomy" id="56636"/>
    <lineage>
        <taxon>Archaea</taxon>
        <taxon>Thermoproteota</taxon>
        <taxon>Thermoprotei</taxon>
        <taxon>Desulfurococcales</taxon>
        <taxon>Desulfurococcaceae</taxon>
        <taxon>Aeropyrum</taxon>
    </lineage>
</organism>
<dbReference type="PANTHER" id="PTHR42146">
    <property type="entry name" value="3',5'-CYCLIC-NUCLEOTIDE PHOSPHODIESTERASE"/>
    <property type="match status" value="1"/>
</dbReference>
<dbReference type="OrthoDB" id="18016at2157"/>
<evidence type="ECO:0000259" key="2">
    <source>
        <dbReference type="Pfam" id="PF02272"/>
    </source>
</evidence>
<dbReference type="Pfam" id="PF01368">
    <property type="entry name" value="DHH"/>
    <property type="match status" value="1"/>
</dbReference>
<dbReference type="Pfam" id="PF02272">
    <property type="entry name" value="DHHA1"/>
    <property type="match status" value="1"/>
</dbReference>
<dbReference type="InterPro" id="IPR038763">
    <property type="entry name" value="DHH_sf"/>
</dbReference>
<gene>
    <name evidence="3" type="ORF">apy_13410</name>
</gene>
<dbReference type="PANTHER" id="PTHR42146:SF1">
    <property type="entry name" value="OLIGORIBONUCLEASE NRNB"/>
    <property type="match status" value="1"/>
</dbReference>
<sequence>MENEFNHLFIITHTDLDGIGAGAVAVRLLGRVDGGYTVVFAEPYNVHNSIEDILDHLDKGDLIIISDLGANRESLPRAADLLASATSKGVAVKWFDHHIWSNDELELLRRAGVEVTVDTSTCATGVVARYLTPDGGDGFIKQFVDAVCSADLWKWTHPLSGKLFRVVGERNQDMEWKHKVLAKFAAGVMWDEELEKRLEGYVNEELKGYTTAIKNAVSIKIHELKIASTYKNFRGPPSSSMIGALLLHRYNADIAIIVRSDGGLSLRSRMVNVQPIARELGGGGHPKAAGAKIEVPLLVRLASRLYPKILSLYAARLVAAKASELSLIEATG</sequence>
<dbReference type="AlphaFoldDB" id="A0A401HAY0"/>
<dbReference type="EMBL" id="BDMD01000078">
    <property type="protein sequence ID" value="GBF09616.1"/>
    <property type="molecule type" value="Genomic_DNA"/>
</dbReference>
<dbReference type="GO" id="GO:0003676">
    <property type="term" value="F:nucleic acid binding"/>
    <property type="evidence" value="ECO:0007669"/>
    <property type="project" value="InterPro"/>
</dbReference>
<evidence type="ECO:0000313" key="3">
    <source>
        <dbReference type="EMBL" id="GBF09616.1"/>
    </source>
</evidence>
<name>A0A401HAY0_AERPX</name>
<dbReference type="RefSeq" id="WP_131160566.1">
    <property type="nucleotide sequence ID" value="NZ_BDMD01000078.1"/>
</dbReference>
<dbReference type="InterPro" id="IPR003156">
    <property type="entry name" value="DHHA1_dom"/>
</dbReference>
<dbReference type="InterPro" id="IPR052968">
    <property type="entry name" value="Nucleotide_metab_enz"/>
</dbReference>